<dbReference type="SUPFAM" id="SSF53474">
    <property type="entry name" value="alpha/beta-Hydrolases"/>
    <property type="match status" value="1"/>
</dbReference>
<protein>
    <submittedName>
        <fullName evidence="10">Carbohydrate esterase family 5 protein</fullName>
    </submittedName>
</protein>
<dbReference type="GO" id="GO:0052689">
    <property type="term" value="F:carboxylic ester hydrolase activity"/>
    <property type="evidence" value="ECO:0007669"/>
    <property type="project" value="UniProtKB-KW"/>
</dbReference>
<dbReference type="HOGENOM" id="CLU_040058_0_1_1"/>
<dbReference type="InterPro" id="IPR043579">
    <property type="entry name" value="CUTINASE_2"/>
</dbReference>
<dbReference type="InterPro" id="IPR000675">
    <property type="entry name" value="Cutinase/axe"/>
</dbReference>
<dbReference type="SMART" id="SM01110">
    <property type="entry name" value="Cutinase"/>
    <property type="match status" value="1"/>
</dbReference>
<keyword evidence="3" id="KW-0719">Serine esterase</keyword>
<dbReference type="EMBL" id="KI968722">
    <property type="protein sequence ID" value="EUN28224.1"/>
    <property type="molecule type" value="Genomic_DNA"/>
</dbReference>
<dbReference type="AlphaFoldDB" id="W7EML9"/>
<keyword evidence="11" id="KW-1185">Reference proteome</keyword>
<evidence type="ECO:0000256" key="5">
    <source>
        <dbReference type="ARBA" id="ARBA00022729"/>
    </source>
</evidence>
<evidence type="ECO:0000256" key="6">
    <source>
        <dbReference type="ARBA" id="ARBA00022801"/>
    </source>
</evidence>
<evidence type="ECO:0000313" key="11">
    <source>
        <dbReference type="Proteomes" id="UP000054337"/>
    </source>
</evidence>
<keyword evidence="7" id="KW-1015">Disulfide bond</keyword>
<keyword evidence="5 9" id="KW-0732">Signal</keyword>
<dbReference type="Pfam" id="PF01083">
    <property type="entry name" value="Cutinase"/>
    <property type="match status" value="1"/>
</dbReference>
<organism evidence="10 11">
    <name type="scientific">Bipolaris victoriae (strain FI3)</name>
    <name type="common">Victoria blight of oats agent</name>
    <name type="synonym">Cochliobolus victoriae</name>
    <dbReference type="NCBI Taxonomy" id="930091"/>
    <lineage>
        <taxon>Eukaryota</taxon>
        <taxon>Fungi</taxon>
        <taxon>Dikarya</taxon>
        <taxon>Ascomycota</taxon>
        <taxon>Pezizomycotina</taxon>
        <taxon>Dothideomycetes</taxon>
        <taxon>Pleosporomycetidae</taxon>
        <taxon>Pleosporales</taxon>
        <taxon>Pleosporineae</taxon>
        <taxon>Pleosporaceae</taxon>
        <taxon>Bipolaris</taxon>
    </lineage>
</organism>
<reference evidence="10 11" key="1">
    <citation type="journal article" date="2013" name="PLoS Genet.">
        <title>Comparative genome structure, secondary metabolite, and effector coding capacity across Cochliobolus pathogens.</title>
        <authorList>
            <person name="Condon B.J."/>
            <person name="Leng Y."/>
            <person name="Wu D."/>
            <person name="Bushley K.E."/>
            <person name="Ohm R.A."/>
            <person name="Otillar R."/>
            <person name="Martin J."/>
            <person name="Schackwitz W."/>
            <person name="Grimwood J."/>
            <person name="MohdZainudin N."/>
            <person name="Xue C."/>
            <person name="Wang R."/>
            <person name="Manning V.A."/>
            <person name="Dhillon B."/>
            <person name="Tu Z.J."/>
            <person name="Steffenson B.J."/>
            <person name="Salamov A."/>
            <person name="Sun H."/>
            <person name="Lowry S."/>
            <person name="LaButti K."/>
            <person name="Han J."/>
            <person name="Copeland A."/>
            <person name="Lindquist E."/>
            <person name="Barry K."/>
            <person name="Schmutz J."/>
            <person name="Baker S.E."/>
            <person name="Ciuffetti L.M."/>
            <person name="Grigoriev I.V."/>
            <person name="Zhong S."/>
            <person name="Turgeon B.G."/>
        </authorList>
    </citation>
    <scope>NUCLEOTIDE SEQUENCE [LARGE SCALE GENOMIC DNA]</scope>
    <source>
        <strain evidence="10 11">FI3</strain>
    </source>
</reference>
<gene>
    <name evidence="10" type="ORF">COCVIDRAFT_36683</name>
</gene>
<dbReference type="Gene3D" id="3.40.50.1820">
    <property type="entry name" value="alpha/beta hydrolase"/>
    <property type="match status" value="1"/>
</dbReference>
<evidence type="ECO:0000256" key="3">
    <source>
        <dbReference type="ARBA" id="ARBA00022487"/>
    </source>
</evidence>
<feature type="region of interest" description="Disordered" evidence="8">
    <location>
        <begin position="312"/>
        <end position="335"/>
    </location>
</feature>
<dbReference type="PROSITE" id="PS00931">
    <property type="entry name" value="CUTINASE_2"/>
    <property type="match status" value="1"/>
</dbReference>
<evidence type="ECO:0000256" key="1">
    <source>
        <dbReference type="ARBA" id="ARBA00004613"/>
    </source>
</evidence>
<evidence type="ECO:0000256" key="9">
    <source>
        <dbReference type="SAM" id="SignalP"/>
    </source>
</evidence>
<accession>W7EML9</accession>
<evidence type="ECO:0000256" key="7">
    <source>
        <dbReference type="ARBA" id="ARBA00023157"/>
    </source>
</evidence>
<evidence type="ECO:0000256" key="4">
    <source>
        <dbReference type="ARBA" id="ARBA00022525"/>
    </source>
</evidence>
<dbReference type="GeneID" id="26256000"/>
<dbReference type="RefSeq" id="XP_014557830.1">
    <property type="nucleotide sequence ID" value="XM_014702344.1"/>
</dbReference>
<comment type="subcellular location">
    <subcellularLocation>
        <location evidence="1">Secreted</location>
    </subcellularLocation>
</comment>
<keyword evidence="6" id="KW-0378">Hydrolase</keyword>
<dbReference type="InterPro" id="IPR029058">
    <property type="entry name" value="AB_hydrolase_fold"/>
</dbReference>
<keyword evidence="4" id="KW-0964">Secreted</keyword>
<dbReference type="OrthoDB" id="2586582at2759"/>
<feature type="chain" id="PRO_5004891806" evidence="9">
    <location>
        <begin position="21"/>
        <end position="362"/>
    </location>
</feature>
<evidence type="ECO:0000256" key="8">
    <source>
        <dbReference type="SAM" id="MobiDB-lite"/>
    </source>
</evidence>
<feature type="signal peptide" evidence="9">
    <location>
        <begin position="1"/>
        <end position="20"/>
    </location>
</feature>
<dbReference type="PANTHER" id="PTHR33630:SF13">
    <property type="entry name" value="ACETYLXYLAN ESTERASE"/>
    <property type="match status" value="1"/>
</dbReference>
<dbReference type="Proteomes" id="UP000054337">
    <property type="component" value="Unassembled WGS sequence"/>
</dbReference>
<dbReference type="GO" id="GO:0005576">
    <property type="term" value="C:extracellular region"/>
    <property type="evidence" value="ECO:0007669"/>
    <property type="project" value="UniProtKB-SubCell"/>
</dbReference>
<comment type="similarity">
    <text evidence="2">Belongs to the cutinase family.</text>
</comment>
<evidence type="ECO:0000256" key="2">
    <source>
        <dbReference type="ARBA" id="ARBA00007534"/>
    </source>
</evidence>
<proteinExistence type="inferred from homology"/>
<dbReference type="PANTHER" id="PTHR33630">
    <property type="entry name" value="CUTINASE RV1984C-RELATED-RELATED"/>
    <property type="match status" value="1"/>
</dbReference>
<name>W7EML9_BIPV3</name>
<sequence>MSFSIRNTIALGALSALAAAQTTPPKLDAACADVVIFMARGNDAPYRDGRTFPFVEATCGKLIAEGKTCDHIDIQFDVTLGGDYCAQVAEGARNGISQITAFNQKCPCTHIVVNGYSQGAHVAGDVLGGPGGCSFVSNGLDSTSPAGQAIAAALLWGDVMHTANQPYNVLDGASKQKNPRASGDLARLNRYAPVLRAYCAAGDPVCAGGEIVADHLNYFELYTDEASSWVVSKINGVAPLPSCAASSSSSSSSVPTPTASVSASSVVQTPTASVSASSFVQTPTASVSASSFVQTPTASVSASSVLAPIESSSAGEPYVPTASEDAETPYPTSPATVSPFPPPVDYDACVLQVHVEYVYAHM</sequence>
<evidence type="ECO:0000313" key="10">
    <source>
        <dbReference type="EMBL" id="EUN28224.1"/>
    </source>
</evidence>